<evidence type="ECO:0000256" key="1">
    <source>
        <dbReference type="ARBA" id="ARBA00022475"/>
    </source>
</evidence>
<comment type="subcellular location">
    <subcellularLocation>
        <location evidence="7">Cell membrane</location>
        <topology evidence="7">Single-pass membrane protein</topology>
    </subcellularLocation>
</comment>
<keyword evidence="3 7" id="KW-1133">Transmembrane helix</keyword>
<dbReference type="EMBL" id="JAGQLN010000013">
    <property type="protein sequence ID" value="MCA9376982.1"/>
    <property type="molecule type" value="Genomic_DNA"/>
</dbReference>
<keyword evidence="5 7" id="KW-0456">Lyase</keyword>
<dbReference type="EC" id="4.2.2.29" evidence="7"/>
<evidence type="ECO:0000256" key="4">
    <source>
        <dbReference type="ARBA" id="ARBA00023136"/>
    </source>
</evidence>
<dbReference type="GO" id="GO:0009252">
    <property type="term" value="P:peptidoglycan biosynthetic process"/>
    <property type="evidence" value="ECO:0007669"/>
    <property type="project" value="UniProtKB-UniRule"/>
</dbReference>
<evidence type="ECO:0000256" key="6">
    <source>
        <dbReference type="ARBA" id="ARBA00023316"/>
    </source>
</evidence>
<reference evidence="8" key="1">
    <citation type="submission" date="2020-04" db="EMBL/GenBank/DDBJ databases">
        <authorList>
            <person name="Zhang T."/>
        </authorList>
    </citation>
    <scope>NUCLEOTIDE SEQUENCE</scope>
    <source>
        <strain evidence="8">HKST-UBA17</strain>
    </source>
</reference>
<sequence length="356" mass="41246">METILNNYKTETDSKSRSTLKTMFVILVLFLTIVGGGIYYVYKTYTDNVNQPLTDRDDLIEFEIPEGSSVDDVLNLLEDLEIMPPNKSSSFKIYLKINELEQLIQAGLFKIPMNLNMKELAIELQTAGIPDVWVTLPEGLRFDEISEILAEEFGSHEGSTFSKQEFDRLSTDPTYISTLQLPFTPEGGDPISLEGYLFPDRYRFPLESTEELVIETMLDNLRTKIPEDLTYQDLILASMLEREGRNADERAMISDIIRRRLDEGWFLNIDATLLYYYKDWKHVLTQEDLDTDHEYNTYTRIGMPLTPICNPGEVAINAAVNPRTNDYYYYLHEDNGMIHYARTWEEHSANVNTYLR</sequence>
<dbReference type="PANTHER" id="PTHR30518">
    <property type="entry name" value="ENDOLYTIC MUREIN TRANSGLYCOSYLASE"/>
    <property type="match status" value="1"/>
</dbReference>
<dbReference type="AlphaFoldDB" id="A0A955KWS4"/>
<dbReference type="Pfam" id="PF02618">
    <property type="entry name" value="YceG"/>
    <property type="match status" value="1"/>
</dbReference>
<evidence type="ECO:0000313" key="8">
    <source>
        <dbReference type="EMBL" id="MCA9376982.1"/>
    </source>
</evidence>
<dbReference type="Proteomes" id="UP000741282">
    <property type="component" value="Unassembled WGS sequence"/>
</dbReference>
<dbReference type="PANTHER" id="PTHR30518:SF2">
    <property type="entry name" value="ENDOLYTIC MUREIN TRANSGLYCOSYLASE"/>
    <property type="match status" value="1"/>
</dbReference>
<name>A0A955KWS4_9BACT</name>
<dbReference type="InterPro" id="IPR003770">
    <property type="entry name" value="MLTG-like"/>
</dbReference>
<dbReference type="GO" id="GO:0005886">
    <property type="term" value="C:plasma membrane"/>
    <property type="evidence" value="ECO:0007669"/>
    <property type="project" value="UniProtKB-SubCell"/>
</dbReference>
<reference evidence="8" key="2">
    <citation type="journal article" date="2021" name="Microbiome">
        <title>Successional dynamics and alternative stable states in a saline activated sludge microbial community over 9 years.</title>
        <authorList>
            <person name="Wang Y."/>
            <person name="Ye J."/>
            <person name="Ju F."/>
            <person name="Liu L."/>
            <person name="Boyd J.A."/>
            <person name="Deng Y."/>
            <person name="Parks D.H."/>
            <person name="Jiang X."/>
            <person name="Yin X."/>
            <person name="Woodcroft B.J."/>
            <person name="Tyson G.W."/>
            <person name="Hugenholtz P."/>
            <person name="Polz M.F."/>
            <person name="Zhang T."/>
        </authorList>
    </citation>
    <scope>NUCLEOTIDE SEQUENCE</scope>
    <source>
        <strain evidence="8">HKST-UBA17</strain>
    </source>
</reference>
<feature type="transmembrane region" description="Helical" evidence="7">
    <location>
        <begin position="20"/>
        <end position="42"/>
    </location>
</feature>
<comment type="catalytic activity">
    <reaction evidence="7">
        <text>a peptidoglycan chain = a peptidoglycan chain with N-acetyl-1,6-anhydromuramyl-[peptide] at the reducing end + a peptidoglycan chain with N-acetylglucosamine at the non-reducing end.</text>
        <dbReference type="EC" id="4.2.2.29"/>
    </reaction>
</comment>
<organism evidence="8 9">
    <name type="scientific">Candidatus Dojkabacteria bacterium</name>
    <dbReference type="NCBI Taxonomy" id="2099670"/>
    <lineage>
        <taxon>Bacteria</taxon>
        <taxon>Candidatus Dojkabacteria</taxon>
    </lineage>
</organism>
<comment type="caution">
    <text evidence="8">The sequence shown here is derived from an EMBL/GenBank/DDBJ whole genome shotgun (WGS) entry which is preliminary data.</text>
</comment>
<evidence type="ECO:0000256" key="3">
    <source>
        <dbReference type="ARBA" id="ARBA00022989"/>
    </source>
</evidence>
<evidence type="ECO:0000256" key="5">
    <source>
        <dbReference type="ARBA" id="ARBA00023239"/>
    </source>
</evidence>
<accession>A0A955KWS4</accession>
<protein>
    <recommendedName>
        <fullName evidence="7">Endolytic murein transglycosylase</fullName>
        <ecNumber evidence="7">4.2.2.29</ecNumber>
    </recommendedName>
    <alternativeName>
        <fullName evidence="7">Peptidoglycan lytic transglycosylase</fullName>
    </alternativeName>
    <alternativeName>
        <fullName evidence="7">Peptidoglycan polymerization terminase</fullName>
    </alternativeName>
</protein>
<dbReference type="HAMAP" id="MF_02065">
    <property type="entry name" value="MltG"/>
    <property type="match status" value="1"/>
</dbReference>
<feature type="site" description="Important for catalytic activity" evidence="7">
    <location>
        <position position="243"/>
    </location>
</feature>
<keyword evidence="1 7" id="KW-1003">Cell membrane</keyword>
<gene>
    <name evidence="7 8" type="primary">mltG</name>
    <name evidence="8" type="ORF">KC685_03625</name>
</gene>
<evidence type="ECO:0000256" key="2">
    <source>
        <dbReference type="ARBA" id="ARBA00022692"/>
    </source>
</evidence>
<dbReference type="GO" id="GO:0008932">
    <property type="term" value="F:lytic endotransglycosylase activity"/>
    <property type="evidence" value="ECO:0007669"/>
    <property type="project" value="UniProtKB-UniRule"/>
</dbReference>
<dbReference type="NCBIfam" id="TIGR00247">
    <property type="entry name" value="endolytic transglycosylase MltG"/>
    <property type="match status" value="1"/>
</dbReference>
<keyword evidence="2 7" id="KW-0812">Transmembrane</keyword>
<keyword evidence="4 7" id="KW-0472">Membrane</keyword>
<proteinExistence type="inferred from homology"/>
<comment type="similarity">
    <text evidence="7">Belongs to the transglycosylase MltG family.</text>
</comment>
<comment type="function">
    <text evidence="7">Functions as a peptidoglycan terminase that cleaves nascent peptidoglycan strands endolytically to terminate their elongation.</text>
</comment>
<dbReference type="Gene3D" id="3.30.1490.480">
    <property type="entry name" value="Endolytic murein transglycosylase"/>
    <property type="match status" value="1"/>
</dbReference>
<keyword evidence="6 7" id="KW-0961">Cell wall biogenesis/degradation</keyword>
<evidence type="ECO:0000256" key="7">
    <source>
        <dbReference type="HAMAP-Rule" id="MF_02065"/>
    </source>
</evidence>
<dbReference type="GO" id="GO:0071555">
    <property type="term" value="P:cell wall organization"/>
    <property type="evidence" value="ECO:0007669"/>
    <property type="project" value="UniProtKB-KW"/>
</dbReference>
<evidence type="ECO:0000313" key="9">
    <source>
        <dbReference type="Proteomes" id="UP000741282"/>
    </source>
</evidence>